<dbReference type="InterPro" id="IPR005548">
    <property type="entry name" value="Cell_div_FtsQ/DivIB_C"/>
</dbReference>
<dbReference type="HAMAP" id="MF_00911">
    <property type="entry name" value="FtsQ_subfam"/>
    <property type="match status" value="1"/>
</dbReference>
<keyword evidence="12" id="KW-1185">Reference proteome</keyword>
<keyword evidence="5 9" id="KW-0812">Transmembrane</keyword>
<keyword evidence="2 9" id="KW-1003">Cell membrane</keyword>
<dbReference type="InterPro" id="IPR026579">
    <property type="entry name" value="FtsQ"/>
</dbReference>
<dbReference type="Gene3D" id="3.10.20.310">
    <property type="entry name" value="membrane protein fhac"/>
    <property type="match status" value="1"/>
</dbReference>
<evidence type="ECO:0000256" key="4">
    <source>
        <dbReference type="ARBA" id="ARBA00022618"/>
    </source>
</evidence>
<dbReference type="GO" id="GO:0032153">
    <property type="term" value="C:cell division site"/>
    <property type="evidence" value="ECO:0007669"/>
    <property type="project" value="UniProtKB-UniRule"/>
</dbReference>
<evidence type="ECO:0000256" key="8">
    <source>
        <dbReference type="ARBA" id="ARBA00023306"/>
    </source>
</evidence>
<dbReference type="InterPro" id="IPR045335">
    <property type="entry name" value="FtsQ_C_sf"/>
</dbReference>
<reference evidence="11 12" key="1">
    <citation type="journal article" date="2016" name="Antonie Van Leeuwenhoek">
        <title>Denitratimonas tolerans gen. nov., sp. nov., a denitrifying bacterium isolated from a bioreactor for tannery wastewater treatment.</title>
        <authorList>
            <person name="Han S.I."/>
            <person name="Kim J.O."/>
            <person name="Lee Y.R."/>
            <person name="Ekpeghere K.I."/>
            <person name="Koh S.C."/>
            <person name="Whang K.S."/>
        </authorList>
    </citation>
    <scope>NUCLEOTIDE SEQUENCE [LARGE SCALE GENOMIC DNA]</scope>
    <source>
        <strain evidence="11 12">KACC 17565</strain>
    </source>
</reference>
<dbReference type="RefSeq" id="WP_337333898.1">
    <property type="nucleotide sequence ID" value="NZ_JBBDHC010000001.1"/>
</dbReference>
<dbReference type="InterPro" id="IPR013685">
    <property type="entry name" value="POTRA_FtsQ_type"/>
</dbReference>
<keyword evidence="8 9" id="KW-0131">Cell cycle</keyword>
<evidence type="ECO:0000313" key="12">
    <source>
        <dbReference type="Proteomes" id="UP001364472"/>
    </source>
</evidence>
<evidence type="ECO:0000256" key="7">
    <source>
        <dbReference type="ARBA" id="ARBA00023136"/>
    </source>
</evidence>
<dbReference type="PANTHER" id="PTHR35851:SF1">
    <property type="entry name" value="CELL DIVISION PROTEIN FTSQ"/>
    <property type="match status" value="1"/>
</dbReference>
<keyword evidence="3 9" id="KW-0997">Cell inner membrane</keyword>
<comment type="subunit">
    <text evidence="9">Part of a complex composed of FtsB, FtsL and FtsQ.</text>
</comment>
<evidence type="ECO:0000256" key="1">
    <source>
        <dbReference type="ARBA" id="ARBA00004370"/>
    </source>
</evidence>
<name>A0AAW9R151_9GAMM</name>
<dbReference type="Proteomes" id="UP001364472">
    <property type="component" value="Unassembled WGS sequence"/>
</dbReference>
<dbReference type="PANTHER" id="PTHR35851">
    <property type="entry name" value="CELL DIVISION PROTEIN FTSQ"/>
    <property type="match status" value="1"/>
</dbReference>
<dbReference type="GO" id="GO:0043093">
    <property type="term" value="P:FtsZ-dependent cytokinesis"/>
    <property type="evidence" value="ECO:0007669"/>
    <property type="project" value="UniProtKB-UniRule"/>
</dbReference>
<dbReference type="AlphaFoldDB" id="A0AAW9R151"/>
<feature type="domain" description="POTRA" evidence="10">
    <location>
        <begin position="34"/>
        <end position="103"/>
    </location>
</feature>
<evidence type="ECO:0000259" key="10">
    <source>
        <dbReference type="PROSITE" id="PS51779"/>
    </source>
</evidence>
<comment type="subcellular location">
    <subcellularLocation>
        <location evidence="9">Cell inner membrane</location>
        <topology evidence="9">Single-pass type II membrane protein</topology>
    </subcellularLocation>
    <subcellularLocation>
        <location evidence="1">Membrane</location>
    </subcellularLocation>
    <text evidence="9">Localizes to the division septum.</text>
</comment>
<dbReference type="GO" id="GO:0090529">
    <property type="term" value="P:cell septum assembly"/>
    <property type="evidence" value="ECO:0007669"/>
    <property type="project" value="InterPro"/>
</dbReference>
<evidence type="ECO:0000256" key="5">
    <source>
        <dbReference type="ARBA" id="ARBA00022692"/>
    </source>
</evidence>
<organism evidence="11 12">
    <name type="scientific">Denitratimonas tolerans</name>
    <dbReference type="NCBI Taxonomy" id="1338420"/>
    <lineage>
        <taxon>Bacteria</taxon>
        <taxon>Pseudomonadati</taxon>
        <taxon>Pseudomonadota</taxon>
        <taxon>Gammaproteobacteria</taxon>
        <taxon>Lysobacterales</taxon>
        <taxon>Lysobacteraceae</taxon>
        <taxon>Denitratimonas</taxon>
    </lineage>
</organism>
<evidence type="ECO:0000313" key="11">
    <source>
        <dbReference type="EMBL" id="MEJ1248186.1"/>
    </source>
</evidence>
<proteinExistence type="inferred from homology"/>
<evidence type="ECO:0000256" key="2">
    <source>
        <dbReference type="ARBA" id="ARBA00022475"/>
    </source>
</evidence>
<dbReference type="GO" id="GO:0005886">
    <property type="term" value="C:plasma membrane"/>
    <property type="evidence" value="ECO:0007669"/>
    <property type="project" value="UniProtKB-SubCell"/>
</dbReference>
<evidence type="ECO:0000256" key="3">
    <source>
        <dbReference type="ARBA" id="ARBA00022519"/>
    </source>
</evidence>
<evidence type="ECO:0000256" key="9">
    <source>
        <dbReference type="HAMAP-Rule" id="MF_00911"/>
    </source>
</evidence>
<protein>
    <recommendedName>
        <fullName evidence="9">Cell division protein FtsQ</fullName>
    </recommendedName>
</protein>
<keyword evidence="6 9" id="KW-1133">Transmembrane helix</keyword>
<dbReference type="EMBL" id="JBBDHC010000001">
    <property type="protein sequence ID" value="MEJ1248186.1"/>
    <property type="molecule type" value="Genomic_DNA"/>
</dbReference>
<accession>A0AAW9R151</accession>
<comment type="function">
    <text evidence="9">Essential cell division protein. May link together the upstream cell division proteins, which are predominantly cytoplasmic, with the downstream cell division proteins, which are predominantly periplasmic. May control correct divisome assembly.</text>
</comment>
<keyword evidence="4 9" id="KW-0132">Cell division</keyword>
<dbReference type="PROSITE" id="PS51779">
    <property type="entry name" value="POTRA"/>
    <property type="match status" value="1"/>
</dbReference>
<dbReference type="Gene3D" id="3.40.50.11690">
    <property type="entry name" value="Cell division protein FtsQ/DivIB"/>
    <property type="match status" value="1"/>
</dbReference>
<comment type="caution">
    <text evidence="11">The sequence shown here is derived from an EMBL/GenBank/DDBJ whole genome shotgun (WGS) entry which is preliminary data.</text>
</comment>
<sequence length="288" mass="31584">MTRLARLFAWLLALGVVALPLVAVLNGWMAPQRWPLRQLQVTAEYQRVSAEQVRATVAAHMGQGYFDTDPVALREALGAMPWVRQAMVRKRWPDRLEVLLVEHRARAHWGRDRLLSDEGIVFRVPGAGELQGLPRLAGPNDRMDEVAALYDHARQQLAGIGLALEGASLSLRGSWSLQLKGGARIVIGRVETPEIRLARLIRVLPRVLASETRAVRRIDLRYTNGFAIAWDEPEAQGSGVASPVAAAGKELALEEATASRASVTRPVAALPTSFTNPPSRITHHGFST</sequence>
<evidence type="ECO:0000256" key="6">
    <source>
        <dbReference type="ARBA" id="ARBA00022989"/>
    </source>
</evidence>
<dbReference type="InterPro" id="IPR034746">
    <property type="entry name" value="POTRA"/>
</dbReference>
<comment type="similarity">
    <text evidence="9">Belongs to the FtsQ/DivIB family. FtsQ subfamily.</text>
</comment>
<dbReference type="Pfam" id="PF03799">
    <property type="entry name" value="FtsQ_DivIB_C"/>
    <property type="match status" value="1"/>
</dbReference>
<keyword evidence="7 9" id="KW-0472">Membrane</keyword>
<dbReference type="Pfam" id="PF08478">
    <property type="entry name" value="POTRA_1"/>
    <property type="match status" value="1"/>
</dbReference>
<gene>
    <name evidence="9" type="primary">ftsQ</name>
    <name evidence="11" type="ORF">WB794_00620</name>
</gene>